<comment type="caution">
    <text evidence="7">The sequence shown here is derived from an EMBL/GenBank/DDBJ whole genome shotgun (WGS) entry which is preliminary data.</text>
</comment>
<evidence type="ECO:0000313" key="7">
    <source>
        <dbReference type="EMBL" id="CAD6193653.1"/>
    </source>
</evidence>
<evidence type="ECO:0000256" key="3">
    <source>
        <dbReference type="ARBA" id="ARBA00023161"/>
    </source>
</evidence>
<reference evidence="7" key="1">
    <citation type="submission" date="2020-10" db="EMBL/GenBank/DDBJ databases">
        <authorList>
            <person name="Kikuchi T."/>
        </authorList>
    </citation>
    <scope>NUCLEOTIDE SEQUENCE</scope>
    <source>
        <strain evidence="7">NKZ352</strain>
    </source>
</reference>
<evidence type="ECO:0000259" key="6">
    <source>
        <dbReference type="Pfam" id="PF03467"/>
    </source>
</evidence>
<organism evidence="7 8">
    <name type="scientific">Caenorhabditis auriculariae</name>
    <dbReference type="NCBI Taxonomy" id="2777116"/>
    <lineage>
        <taxon>Eukaryota</taxon>
        <taxon>Metazoa</taxon>
        <taxon>Ecdysozoa</taxon>
        <taxon>Nematoda</taxon>
        <taxon>Chromadorea</taxon>
        <taxon>Rhabditida</taxon>
        <taxon>Rhabditina</taxon>
        <taxon>Rhabditomorpha</taxon>
        <taxon>Rhabditoidea</taxon>
        <taxon>Rhabditidae</taxon>
        <taxon>Peloderinae</taxon>
        <taxon>Caenorhabditis</taxon>
    </lineage>
</organism>
<feature type="region of interest" description="Disordered" evidence="5">
    <location>
        <begin position="175"/>
        <end position="290"/>
    </location>
</feature>
<keyword evidence="8" id="KW-1185">Reference proteome</keyword>
<comment type="similarity">
    <text evidence="2">Belongs to the RENT3 family.</text>
</comment>
<dbReference type="AlphaFoldDB" id="A0A8S1HBI4"/>
<sequence length="290" mass="33467">MGELEKLPEHFKVIMRRLPAAMTEAELLEQISPLPEEVIDITFFPADPTFAPHAYSRCYLVFARHCDALLEFAERFNKYIFVDSKGNDSMAVVEEAMNQEFKRYSLDAIKEDSRRNTIHQELIFKQYAVKEAEKEAQPIMNIEEQLKRLNAGESPSSKLSHLETPLVKFMIEKDMAKRTSESRRRHKHEEDTRRLKKVLGIKDDAAGPSKEPKNNRAAAPKEKKPSEAGPSQAPKKREFTKPWKGNGREKRPDGEKADKKLEKKEGGRRDRKEDRRPAKPSAREPSKKFP</sequence>
<keyword evidence="4" id="KW-0539">Nucleus</keyword>
<dbReference type="PANTHER" id="PTHR13112:SF0">
    <property type="entry name" value="FI21285P1"/>
    <property type="match status" value="1"/>
</dbReference>
<comment type="subcellular location">
    <subcellularLocation>
        <location evidence="1">Nucleus</location>
    </subcellularLocation>
</comment>
<dbReference type="Pfam" id="PF03467">
    <property type="entry name" value="Smg4_UPF3"/>
    <property type="match status" value="1"/>
</dbReference>
<dbReference type="InterPro" id="IPR035979">
    <property type="entry name" value="RBD_domain_sf"/>
</dbReference>
<gene>
    <name evidence="7" type="ORF">CAUJ_LOCUS9572</name>
</gene>
<protein>
    <recommendedName>
        <fullName evidence="6">UPF3 domain-containing protein</fullName>
    </recommendedName>
</protein>
<dbReference type="SUPFAM" id="SSF54928">
    <property type="entry name" value="RNA-binding domain, RBD"/>
    <property type="match status" value="1"/>
</dbReference>
<dbReference type="GO" id="GO:0005737">
    <property type="term" value="C:cytoplasm"/>
    <property type="evidence" value="ECO:0007669"/>
    <property type="project" value="TreeGrafter"/>
</dbReference>
<dbReference type="GO" id="GO:0005730">
    <property type="term" value="C:nucleolus"/>
    <property type="evidence" value="ECO:0007669"/>
    <property type="project" value="TreeGrafter"/>
</dbReference>
<evidence type="ECO:0000256" key="5">
    <source>
        <dbReference type="SAM" id="MobiDB-lite"/>
    </source>
</evidence>
<dbReference type="Gene3D" id="3.30.70.330">
    <property type="match status" value="1"/>
</dbReference>
<dbReference type="InterPro" id="IPR012677">
    <property type="entry name" value="Nucleotide-bd_a/b_plait_sf"/>
</dbReference>
<feature type="domain" description="UPF3" evidence="6">
    <location>
        <begin position="9"/>
        <end position="173"/>
    </location>
</feature>
<proteinExistence type="inferred from homology"/>
<feature type="compositionally biased region" description="Basic and acidic residues" evidence="5">
    <location>
        <begin position="175"/>
        <end position="193"/>
    </location>
</feature>
<dbReference type="PANTHER" id="PTHR13112">
    <property type="entry name" value="UPF3 REGULATOR OF NONSENSE TRANSCRIPTS-LIKE PROTEIN"/>
    <property type="match status" value="1"/>
</dbReference>
<evidence type="ECO:0000256" key="1">
    <source>
        <dbReference type="ARBA" id="ARBA00004123"/>
    </source>
</evidence>
<dbReference type="EMBL" id="CAJGYM010000037">
    <property type="protein sequence ID" value="CAD6193653.1"/>
    <property type="molecule type" value="Genomic_DNA"/>
</dbReference>
<dbReference type="InterPro" id="IPR039722">
    <property type="entry name" value="Upf3"/>
</dbReference>
<dbReference type="GO" id="GO:0000184">
    <property type="term" value="P:nuclear-transcribed mRNA catabolic process, nonsense-mediated decay"/>
    <property type="evidence" value="ECO:0007669"/>
    <property type="project" value="UniProtKB-KW"/>
</dbReference>
<evidence type="ECO:0000256" key="4">
    <source>
        <dbReference type="ARBA" id="ARBA00023242"/>
    </source>
</evidence>
<dbReference type="OrthoDB" id="18087at2759"/>
<evidence type="ECO:0000313" key="8">
    <source>
        <dbReference type="Proteomes" id="UP000835052"/>
    </source>
</evidence>
<evidence type="ECO:0000256" key="2">
    <source>
        <dbReference type="ARBA" id="ARBA00005991"/>
    </source>
</evidence>
<dbReference type="Proteomes" id="UP000835052">
    <property type="component" value="Unassembled WGS sequence"/>
</dbReference>
<keyword evidence="3" id="KW-0866">Nonsense-mediated mRNA decay</keyword>
<dbReference type="InterPro" id="IPR005120">
    <property type="entry name" value="UPF3_dom"/>
</dbReference>
<dbReference type="GO" id="GO:0045727">
    <property type="term" value="P:positive regulation of translation"/>
    <property type="evidence" value="ECO:0007669"/>
    <property type="project" value="TreeGrafter"/>
</dbReference>
<accession>A0A8S1HBI4</accession>
<feature type="compositionally biased region" description="Basic and acidic residues" evidence="5">
    <location>
        <begin position="235"/>
        <end position="290"/>
    </location>
</feature>
<name>A0A8S1HBI4_9PELO</name>
<dbReference type="GO" id="GO:0003729">
    <property type="term" value="F:mRNA binding"/>
    <property type="evidence" value="ECO:0007669"/>
    <property type="project" value="TreeGrafter"/>
</dbReference>
<feature type="compositionally biased region" description="Basic and acidic residues" evidence="5">
    <location>
        <begin position="200"/>
        <end position="226"/>
    </location>
</feature>
<dbReference type="CDD" id="cd12455">
    <property type="entry name" value="RRM_like_Smg4_UPF3"/>
    <property type="match status" value="1"/>
</dbReference>